<reference evidence="2 3" key="1">
    <citation type="submission" date="2019-04" db="EMBL/GenBank/DDBJ databases">
        <title>Friends and foes A comparative genomics study of 23 Aspergillus species from section Flavi.</title>
        <authorList>
            <consortium name="DOE Joint Genome Institute"/>
            <person name="Kjaerbolling I."/>
            <person name="Vesth T."/>
            <person name="Frisvad J.C."/>
            <person name="Nybo J.L."/>
            <person name="Theobald S."/>
            <person name="Kildgaard S."/>
            <person name="Isbrandt T."/>
            <person name="Kuo A."/>
            <person name="Sato A."/>
            <person name="Lyhne E.K."/>
            <person name="Kogle M.E."/>
            <person name="Wiebenga A."/>
            <person name="Kun R.S."/>
            <person name="Lubbers R.J."/>
            <person name="Makela M.R."/>
            <person name="Barry K."/>
            <person name="Chovatia M."/>
            <person name="Clum A."/>
            <person name="Daum C."/>
            <person name="Haridas S."/>
            <person name="He G."/>
            <person name="LaButti K."/>
            <person name="Lipzen A."/>
            <person name="Mondo S."/>
            <person name="Riley R."/>
            <person name="Salamov A."/>
            <person name="Simmons B.A."/>
            <person name="Magnuson J.K."/>
            <person name="Henrissat B."/>
            <person name="Mortensen U.H."/>
            <person name="Larsen T.O."/>
            <person name="Devries R.P."/>
            <person name="Grigoriev I.V."/>
            <person name="Machida M."/>
            <person name="Baker S.E."/>
            <person name="Andersen M.R."/>
        </authorList>
    </citation>
    <scope>NUCLEOTIDE SEQUENCE [LARGE SCALE GENOMIC DNA]</scope>
    <source>
        <strain evidence="2 3">IBT 18842</strain>
    </source>
</reference>
<organism evidence="2 3">
    <name type="scientific">Aspergillus avenaceus</name>
    <dbReference type="NCBI Taxonomy" id="36643"/>
    <lineage>
        <taxon>Eukaryota</taxon>
        <taxon>Fungi</taxon>
        <taxon>Dikarya</taxon>
        <taxon>Ascomycota</taxon>
        <taxon>Pezizomycotina</taxon>
        <taxon>Eurotiomycetes</taxon>
        <taxon>Eurotiomycetidae</taxon>
        <taxon>Eurotiales</taxon>
        <taxon>Aspergillaceae</taxon>
        <taxon>Aspergillus</taxon>
        <taxon>Aspergillus subgen. Circumdati</taxon>
    </lineage>
</organism>
<dbReference type="InterPro" id="IPR002575">
    <property type="entry name" value="Aminoglycoside_PTrfase"/>
</dbReference>
<dbReference type="Gene3D" id="3.90.1200.10">
    <property type="match status" value="1"/>
</dbReference>
<dbReference type="OrthoDB" id="5598852at2759"/>
<dbReference type="Proteomes" id="UP000325780">
    <property type="component" value="Unassembled WGS sequence"/>
</dbReference>
<protein>
    <recommendedName>
        <fullName evidence="1">Aminoglycoside phosphotransferase domain-containing protein</fullName>
    </recommendedName>
</protein>
<dbReference type="SUPFAM" id="SSF56112">
    <property type="entry name" value="Protein kinase-like (PK-like)"/>
    <property type="match status" value="1"/>
</dbReference>
<sequence length="252" mass="29092">MDLAREIYGSIVPTCLNRGVIGPAPSLTVYVMEKVPGITYIEASLRQLHCTPWQEQTVSDFARFFARSWQHRLAESYHSEHLLTDLQHKLDTLLRQLPPRFTNVISKLRGELPMLFAPTYPLVLSHDDLCEMNIIVYPEEGGISGIVDWADAKTLPFGMSLWGFLNMLGTKDSLGWHYHENSNHLESLFWETFYRNTGDISSDHRRAIRVAERVGLVLRYGFTWDDGIRERPVTEQDSSLRYLDAFLPRLEH</sequence>
<evidence type="ECO:0000313" key="2">
    <source>
        <dbReference type="EMBL" id="KAE8151306.1"/>
    </source>
</evidence>
<dbReference type="EMBL" id="ML742074">
    <property type="protein sequence ID" value="KAE8151306.1"/>
    <property type="molecule type" value="Genomic_DNA"/>
</dbReference>
<dbReference type="Pfam" id="PF01636">
    <property type="entry name" value="APH"/>
    <property type="match status" value="1"/>
</dbReference>
<evidence type="ECO:0000259" key="1">
    <source>
        <dbReference type="Pfam" id="PF01636"/>
    </source>
</evidence>
<keyword evidence="3" id="KW-1185">Reference proteome</keyword>
<dbReference type="AlphaFoldDB" id="A0A5N6TY50"/>
<gene>
    <name evidence="2" type="ORF">BDV25DRAFT_139027</name>
</gene>
<accession>A0A5N6TY50</accession>
<dbReference type="InterPro" id="IPR011009">
    <property type="entry name" value="Kinase-like_dom_sf"/>
</dbReference>
<feature type="domain" description="Aminoglycoside phosphotransferase" evidence="1">
    <location>
        <begin position="45"/>
        <end position="172"/>
    </location>
</feature>
<proteinExistence type="predicted"/>
<evidence type="ECO:0000313" key="3">
    <source>
        <dbReference type="Proteomes" id="UP000325780"/>
    </source>
</evidence>
<name>A0A5N6TY50_ASPAV</name>